<dbReference type="EMBL" id="CP000800">
    <property type="protein sequence ID" value="ABV19694.1"/>
    <property type="molecule type" value="Genomic_DNA"/>
</dbReference>
<sequence length="48" mass="5678">MQELGDFRNFLFSERFTRVKISLPNIINSILKVHVVIDLQRMLFNVAN</sequence>
<organism evidence="1 2">
    <name type="scientific">Escherichia coli O139:H28 (strain E24377A / ETEC)</name>
    <dbReference type="NCBI Taxonomy" id="331111"/>
    <lineage>
        <taxon>Bacteria</taxon>
        <taxon>Pseudomonadati</taxon>
        <taxon>Pseudomonadota</taxon>
        <taxon>Gammaproteobacteria</taxon>
        <taxon>Enterobacterales</taxon>
        <taxon>Enterobacteriaceae</taxon>
        <taxon>Escherichia</taxon>
    </lineage>
</organism>
<evidence type="ECO:0000313" key="1">
    <source>
        <dbReference type="EMBL" id="ABV19694.1"/>
    </source>
</evidence>
<protein>
    <submittedName>
        <fullName evidence="1">Uncharacterized protein</fullName>
    </submittedName>
</protein>
<proteinExistence type="predicted"/>
<dbReference type="AlphaFoldDB" id="A7ZJ04"/>
<accession>A7ZJ04</accession>
<dbReference type="KEGG" id="ecw:EcE24377A_0641"/>
<dbReference type="Proteomes" id="UP000001122">
    <property type="component" value="Chromosome"/>
</dbReference>
<gene>
    <name evidence="1" type="ordered locus">EcE24377A_0641</name>
</gene>
<keyword evidence="2" id="KW-1185">Reference proteome</keyword>
<reference evidence="2" key="1">
    <citation type="journal article" date="2008" name="J. Bacteriol.">
        <title>The pangenome structure of Escherichia coli: comparative genomic analysis of E. coli commensal and pathogenic isolates.</title>
        <authorList>
            <person name="Rasko D.A."/>
            <person name="Rosovitz M.J."/>
            <person name="Myers G.S."/>
            <person name="Mongodin E.F."/>
            <person name="Fricke W.F."/>
            <person name="Gajer P."/>
            <person name="Crabtree J."/>
            <person name="Sebaihia M."/>
            <person name="Thomson N.R."/>
            <person name="Chaudhuri R."/>
            <person name="Henderson I.R."/>
            <person name="Sperandio V."/>
            <person name="Ravel J."/>
        </authorList>
    </citation>
    <scope>NUCLEOTIDE SEQUENCE [LARGE SCALE GENOMIC DNA]</scope>
    <source>
        <strain evidence="2">E24377A / ETEC</strain>
    </source>
</reference>
<evidence type="ECO:0000313" key="2">
    <source>
        <dbReference type="Proteomes" id="UP000001122"/>
    </source>
</evidence>
<name>A7ZJ04_ECO24</name>
<dbReference type="HOGENOM" id="CLU_3152179_0_0_6"/>